<dbReference type="SUPFAM" id="SSF51126">
    <property type="entry name" value="Pectin lyase-like"/>
    <property type="match status" value="1"/>
</dbReference>
<dbReference type="Pfam" id="PF13229">
    <property type="entry name" value="Beta_helix"/>
    <property type="match status" value="1"/>
</dbReference>
<dbReference type="NCBIfam" id="NF041518">
    <property type="entry name" value="choice_anch_Q"/>
    <property type="match status" value="1"/>
</dbReference>
<feature type="transmembrane region" description="Helical" evidence="4">
    <location>
        <begin position="7"/>
        <end position="27"/>
    </location>
</feature>
<evidence type="ECO:0000256" key="1">
    <source>
        <dbReference type="ARBA" id="ARBA00004613"/>
    </source>
</evidence>
<evidence type="ECO:0000313" key="6">
    <source>
        <dbReference type="EMBL" id="MDT7041556.1"/>
    </source>
</evidence>
<evidence type="ECO:0000256" key="3">
    <source>
        <dbReference type="ARBA" id="ARBA00022729"/>
    </source>
</evidence>
<evidence type="ECO:0000259" key="5">
    <source>
        <dbReference type="Pfam" id="PF13229"/>
    </source>
</evidence>
<dbReference type="InterPro" id="IPR011050">
    <property type="entry name" value="Pectin_lyase_fold/virulence"/>
</dbReference>
<dbReference type="InterPro" id="IPR039448">
    <property type="entry name" value="Beta_helix"/>
</dbReference>
<comment type="subcellular location">
    <subcellularLocation>
        <location evidence="1">Secreted</location>
    </subcellularLocation>
</comment>
<protein>
    <submittedName>
        <fullName evidence="6">Right-handed parallel beta-helix repeat-containing protein</fullName>
    </submittedName>
</protein>
<evidence type="ECO:0000313" key="7">
    <source>
        <dbReference type="Proteomes" id="UP001250932"/>
    </source>
</evidence>
<gene>
    <name evidence="6" type="ORF">PPG34_04290</name>
</gene>
<dbReference type="InterPro" id="IPR012334">
    <property type="entry name" value="Pectin_lyas_fold"/>
</dbReference>
<dbReference type="EMBL" id="JAQOUE010000001">
    <property type="protein sequence ID" value="MDT7041556.1"/>
    <property type="molecule type" value="Genomic_DNA"/>
</dbReference>
<feature type="domain" description="Right handed beta helix" evidence="5">
    <location>
        <begin position="182"/>
        <end position="333"/>
    </location>
</feature>
<dbReference type="InterPro" id="IPR052052">
    <property type="entry name" value="Polysaccharide_Lyase_9"/>
</dbReference>
<evidence type="ECO:0000256" key="2">
    <source>
        <dbReference type="ARBA" id="ARBA00022525"/>
    </source>
</evidence>
<dbReference type="InterPro" id="IPR059226">
    <property type="entry name" value="Choice_anch_Q_dom"/>
</dbReference>
<reference evidence="6 7" key="1">
    <citation type="journal article" date="2023" name="ISME J.">
        <title>Cultivation and genomic characterization of novel and ubiquitous marine nitrite-oxidizing bacteria from the Nitrospirales.</title>
        <authorList>
            <person name="Mueller A.J."/>
            <person name="Daebeler A."/>
            <person name="Herbold C.W."/>
            <person name="Kirkegaard R.H."/>
            <person name="Daims H."/>
        </authorList>
    </citation>
    <scope>NUCLEOTIDE SEQUENCE [LARGE SCALE GENOMIC DNA]</scope>
    <source>
        <strain evidence="6 7">EB</strain>
    </source>
</reference>
<keyword evidence="4" id="KW-1133">Transmembrane helix</keyword>
<dbReference type="SMART" id="SM00710">
    <property type="entry name" value="PbH1"/>
    <property type="match status" value="5"/>
</dbReference>
<organism evidence="6 7">
    <name type="scientific">Candidatus Nitronereus thalassa</name>
    <dbReference type="NCBI Taxonomy" id="3020898"/>
    <lineage>
        <taxon>Bacteria</taxon>
        <taxon>Pseudomonadati</taxon>
        <taxon>Nitrospirota</taxon>
        <taxon>Nitrospiria</taxon>
        <taxon>Nitrospirales</taxon>
        <taxon>Nitrospiraceae</taxon>
        <taxon>Candidatus Nitronereus</taxon>
    </lineage>
</organism>
<keyword evidence="4" id="KW-0472">Membrane</keyword>
<accession>A0ABU3K5B7</accession>
<dbReference type="InterPro" id="IPR006626">
    <property type="entry name" value="PbH1"/>
</dbReference>
<keyword evidence="4" id="KW-0812">Transmembrane</keyword>
<sequence length="415" mass="44421">MRNRTYHAGLISVMVLNFIAIVLFPAFSYAASNYYVATNGNDGNSCSSAKSESTPKKTINSGVGCLAPGDTLYVKSGTYNEWLNNSIPGGTSWSSPVTVSAYPGHTVIIKGPSGVDRTIHIQGANKKYIILNGLIVDAQNSNYDAIKLTRNGAGDEANHIRIQNCEIRNAKNIGIMVGVGSDSHEFLNLNLHDNGTVDVKGDGLYGYAIYIEGSNSVLEESIIWNSGSWGVHVYNGHDNNANNNIIRKNIIYDNAMKRNTGGVIIGSGSGNMVYNNIIRNNYKGIRLNRAAKVFHNTVYDNPSMAVELASGGSSSEIRNNIFWKNGTNGIVGSAISSHNLSSNPGFVSESNNDFKLTSSSLAIDAGTNLSEVSDDFLGGSRPQGNKSDIGAYEYGVTVADNQPPAPPTNLQFMSN</sequence>
<proteinExistence type="predicted"/>
<dbReference type="PANTHER" id="PTHR40088">
    <property type="entry name" value="PECTATE LYASE (EUROFUNG)"/>
    <property type="match status" value="1"/>
</dbReference>
<evidence type="ECO:0000256" key="4">
    <source>
        <dbReference type="SAM" id="Phobius"/>
    </source>
</evidence>
<dbReference type="PANTHER" id="PTHR40088:SF2">
    <property type="entry name" value="SECRETED SUGAR HYDROLASE"/>
    <property type="match status" value="1"/>
</dbReference>
<name>A0ABU3K5B7_9BACT</name>
<comment type="caution">
    <text evidence="6">The sequence shown here is derived from an EMBL/GenBank/DDBJ whole genome shotgun (WGS) entry which is preliminary data.</text>
</comment>
<dbReference type="RefSeq" id="WP_313831906.1">
    <property type="nucleotide sequence ID" value="NZ_JAQOUE010000001.1"/>
</dbReference>
<keyword evidence="3" id="KW-0732">Signal</keyword>
<dbReference type="Gene3D" id="2.160.20.10">
    <property type="entry name" value="Single-stranded right-handed beta-helix, Pectin lyase-like"/>
    <property type="match status" value="1"/>
</dbReference>
<keyword evidence="7" id="KW-1185">Reference proteome</keyword>
<keyword evidence="2" id="KW-0964">Secreted</keyword>
<dbReference type="Proteomes" id="UP001250932">
    <property type="component" value="Unassembled WGS sequence"/>
</dbReference>